<feature type="compositionally biased region" description="Polar residues" evidence="1">
    <location>
        <begin position="461"/>
        <end position="484"/>
    </location>
</feature>
<dbReference type="AlphaFoldDB" id="A0A5N5HGG1"/>
<evidence type="ECO:0000313" key="3">
    <source>
        <dbReference type="Proteomes" id="UP000327157"/>
    </source>
</evidence>
<reference evidence="2 3" key="3">
    <citation type="submission" date="2019-11" db="EMBL/GenBank/DDBJ databases">
        <title>A de novo genome assembly of a pear dwarfing rootstock.</title>
        <authorList>
            <person name="Wang F."/>
            <person name="Wang J."/>
            <person name="Li S."/>
            <person name="Zhang Y."/>
            <person name="Fang M."/>
            <person name="Ma L."/>
            <person name="Zhao Y."/>
            <person name="Jiang S."/>
        </authorList>
    </citation>
    <scope>NUCLEOTIDE SEQUENCE [LARGE SCALE GENOMIC DNA]</scope>
    <source>
        <strain evidence="2">S2</strain>
        <tissue evidence="2">Leaf</tissue>
    </source>
</reference>
<comment type="caution">
    <text evidence="2">The sequence shown here is derived from an EMBL/GenBank/DDBJ whole genome shotgun (WGS) entry which is preliminary data.</text>
</comment>
<dbReference type="SUPFAM" id="SSF56672">
    <property type="entry name" value="DNA/RNA polymerases"/>
    <property type="match status" value="1"/>
</dbReference>
<sequence length="925" mass="103297">MRTMCNDSYNQPIFSSLFDALYNNKPRKKFGLLGMLTIRLGEHNYTKWSFQFKSITESGVTKELTAAFQDWETTDLSLLSLLIAMLTDDAIEYVIGCKTAAEAWTNLEERFASMSRTGINHLKTELHTIQKCGDSMDKYLLGITSRDQLMAAGEYVSDNDVMIAALAGLPKEYATIRTIILARDSNVTMKEFRALLIGAERENDVVMNSLTHNMAALYVQGNNGGSSSSLYTNGASSSNSSANEPSSTGGVLTATLLPQQMSFFPQSQMMQPAYVPNQSSYGSSGGYVGNLEQHPQDNSRQHQSSASFPGTQQRFYSGGYPELHYIQNVKSVREEGILLRTVFIELLKVLRHILILNVRFVVKGDIVLWNVIIGEITPTNPLGLLLLLDLHFLGCVPQPPNLASLQQVSSFEGAICYNLQTQKLVLSRHVIHDESVFPAKCKPSVMLSIPFRASSEHDSISTEQVQSQRQESGTQESESLSSHPIQDLHQTLSPVLGPAYPQVLLPISVSDWNQSSSSIPANTSRTHSMTTRLQTGAIERRDYAAFYASLPELQSLEVDDGSMCYDGFSFLAESVDYEEPKNFKVAATNSNWQQAMQDEFDALKGLHEPGMLSSQDMGKLTYFLGLHIQYKGNGDMFISQTKYAQELIKRAGMENCRPAPTPSKPHTQLLLSAGQPLSDPSVYRSIVGALQYLTFTRPDIAHSINVVCQYMTTPTDAHMFLVKRILRYLQGTLQYGITYHSSTDIHISAYSDADWASDINTRRSVTGYVVFLGSNPISWQSKKQSSMSRSSTEAEYKALANCVADVCWIRSLMKDLHQFLPAPPNLHCDSISALSLSTNPVFHSRIKHLDIDYHFVHERVQKKDIVVHYISTDNQVADVFTKGLHSPVFVKHYINLSLSVPGYRETERQRDCERGREELEIVSLR</sequence>
<organism evidence="2 3">
    <name type="scientific">Pyrus ussuriensis x Pyrus communis</name>
    <dbReference type="NCBI Taxonomy" id="2448454"/>
    <lineage>
        <taxon>Eukaryota</taxon>
        <taxon>Viridiplantae</taxon>
        <taxon>Streptophyta</taxon>
        <taxon>Embryophyta</taxon>
        <taxon>Tracheophyta</taxon>
        <taxon>Spermatophyta</taxon>
        <taxon>Magnoliopsida</taxon>
        <taxon>eudicotyledons</taxon>
        <taxon>Gunneridae</taxon>
        <taxon>Pentapetalae</taxon>
        <taxon>rosids</taxon>
        <taxon>fabids</taxon>
        <taxon>Rosales</taxon>
        <taxon>Rosaceae</taxon>
        <taxon>Amygdaloideae</taxon>
        <taxon>Maleae</taxon>
        <taxon>Pyrus</taxon>
    </lineage>
</organism>
<feature type="compositionally biased region" description="Low complexity" evidence="1">
    <location>
        <begin position="229"/>
        <end position="247"/>
    </location>
</feature>
<accession>A0A5N5HGG1</accession>
<feature type="region of interest" description="Disordered" evidence="1">
    <location>
        <begin position="285"/>
        <end position="308"/>
    </location>
</feature>
<reference evidence="3" key="2">
    <citation type="submission" date="2019-10" db="EMBL/GenBank/DDBJ databases">
        <title>A de novo genome assembly of a pear dwarfing rootstock.</title>
        <authorList>
            <person name="Wang F."/>
            <person name="Wang J."/>
            <person name="Li S."/>
            <person name="Zhang Y."/>
            <person name="Fang M."/>
            <person name="Ma L."/>
            <person name="Zhao Y."/>
            <person name="Jiang S."/>
        </authorList>
    </citation>
    <scope>NUCLEOTIDE SEQUENCE [LARGE SCALE GENOMIC DNA]</scope>
</reference>
<dbReference type="CDD" id="cd09272">
    <property type="entry name" value="RNase_HI_RT_Ty1"/>
    <property type="match status" value="1"/>
</dbReference>
<dbReference type="Proteomes" id="UP000327157">
    <property type="component" value="Chromosome 16"/>
</dbReference>
<keyword evidence="3" id="KW-1185">Reference proteome</keyword>
<evidence type="ECO:0008006" key="4">
    <source>
        <dbReference type="Google" id="ProtNLM"/>
    </source>
</evidence>
<dbReference type="OrthoDB" id="913984at2759"/>
<dbReference type="PANTHER" id="PTHR11439">
    <property type="entry name" value="GAG-POL-RELATED RETROTRANSPOSON"/>
    <property type="match status" value="1"/>
</dbReference>
<name>A0A5N5HGG1_9ROSA</name>
<gene>
    <name evidence="2" type="ORF">D8674_017637</name>
</gene>
<dbReference type="EMBL" id="SMOL01000160">
    <property type="protein sequence ID" value="KAB2625977.1"/>
    <property type="molecule type" value="Genomic_DNA"/>
</dbReference>
<protein>
    <recommendedName>
        <fullName evidence="4">Reverse transcriptase Ty1/copia-type domain-containing protein</fullName>
    </recommendedName>
</protein>
<dbReference type="PANTHER" id="PTHR11439:SF524">
    <property type="entry name" value="RNA-DIRECTED DNA POLYMERASE, PROTEIN KINASE RLK-PELLE-DLSV FAMILY"/>
    <property type="match status" value="1"/>
</dbReference>
<feature type="region of interest" description="Disordered" evidence="1">
    <location>
        <begin position="458"/>
        <end position="484"/>
    </location>
</feature>
<evidence type="ECO:0000313" key="2">
    <source>
        <dbReference type="EMBL" id="KAB2625977.1"/>
    </source>
</evidence>
<reference evidence="2 3" key="1">
    <citation type="submission" date="2019-09" db="EMBL/GenBank/DDBJ databases">
        <authorList>
            <person name="Ou C."/>
        </authorList>
    </citation>
    <scope>NUCLEOTIDE SEQUENCE [LARGE SCALE GENOMIC DNA]</scope>
    <source>
        <strain evidence="2">S2</strain>
        <tissue evidence="2">Leaf</tissue>
    </source>
</reference>
<dbReference type="Pfam" id="PF14223">
    <property type="entry name" value="Retrotran_gag_2"/>
    <property type="match status" value="1"/>
</dbReference>
<proteinExistence type="predicted"/>
<dbReference type="InterPro" id="IPR043502">
    <property type="entry name" value="DNA/RNA_pol_sf"/>
</dbReference>
<evidence type="ECO:0000256" key="1">
    <source>
        <dbReference type="SAM" id="MobiDB-lite"/>
    </source>
</evidence>
<feature type="region of interest" description="Disordered" evidence="1">
    <location>
        <begin position="229"/>
        <end position="251"/>
    </location>
</feature>